<evidence type="ECO:0000259" key="5">
    <source>
        <dbReference type="Pfam" id="PF02884"/>
    </source>
</evidence>
<dbReference type="SUPFAM" id="SSF74650">
    <property type="entry name" value="Galactose mutarotase-like"/>
    <property type="match status" value="1"/>
</dbReference>
<comment type="similarity">
    <text evidence="1">Belongs to the polysaccharide lyase 8 family.</text>
</comment>
<dbReference type="InterPro" id="IPR038970">
    <property type="entry name" value="Lyase_8"/>
</dbReference>
<keyword evidence="2" id="KW-0732">Signal</keyword>
<dbReference type="InterPro" id="IPR014718">
    <property type="entry name" value="GH-type_carb-bd"/>
</dbReference>
<organism evidence="7 8">
    <name type="scientific">Thanatephorus cucumeris (strain AG1-IB / isolate 7/3/14)</name>
    <name type="common">Lettuce bottom rot fungus</name>
    <name type="synonym">Rhizoctonia solani</name>
    <dbReference type="NCBI Taxonomy" id="1108050"/>
    <lineage>
        <taxon>Eukaryota</taxon>
        <taxon>Fungi</taxon>
        <taxon>Dikarya</taxon>
        <taxon>Basidiomycota</taxon>
        <taxon>Agaricomycotina</taxon>
        <taxon>Agaricomycetes</taxon>
        <taxon>Cantharellales</taxon>
        <taxon>Ceratobasidiaceae</taxon>
        <taxon>Rhizoctonia</taxon>
        <taxon>Rhizoctonia solani AG-1</taxon>
    </lineage>
</organism>
<dbReference type="Proteomes" id="UP000059188">
    <property type="component" value="Unassembled WGS sequence"/>
</dbReference>
<protein>
    <submittedName>
        <fullName evidence="7">Phosphoenolpyruvate carboxylase</fullName>
        <ecNumber evidence="7">4.2.2.5</ecNumber>
    </submittedName>
</protein>
<sequence length="719" mass="78704">MSAAYSGKIPEYKNNASLRDAIRHTMGFWFDNEMSTIGDGTCMDREFLSTSNCPCGTPGLWGPNWFSNVLQIPTRAGKTCTLLRSDLTESELGNCTLITARAYSPFYRAPQPRYLNGANVIDIAVVGVSAGLLENNRTGNATRIADAYERMHGEVLIQPRVGTNGIKPDGSFHQQEGMIYDGNYGKDFSNSLIQLELQSLGTQFQADQTVRDTFGFHLAGSRWMTFTNIVKRVVHWDFTVIGRFLSYPVADTLRASASLRMNLTQVQELGTAWNQADLINFASNLTGDGDSSANSGGLIGTRMFWNSDYMVHRTEQTVTTLKMLSSRSFTSQCTNSENPFGFHLSDGALYSMSTGAEYEDMFGALEWNLIPGITTDYGHIPLQCSTVRQGGIDPYAGGVQSGELGMAAMRYVNPLSRTFNFNKAWFFFPDNVQHVLVSNIKQSGANSTAPVFSVLDQRLRSGDVYVNGAVIPDGGNFTTVKSLWHGRTGYTFPKSGHRASQVSVSLQARTSNWAQIGTSIQPVTTVDMFAAWVVHEKLRLNPEPEAPNTGPGSYSPLQYSIFPATSSHSEFEDKARRLQPRTIANSEVVSAALSACKKTLGAAFWASAGGSLEIKDLKIKIEVDRGVIIMLRSEDGSYSQGNISVADPTQLADKVNIKITWTGMKRGHTHRSWEGCIGHHCSHVRRSAGVGYSELAMSIDLPVGGMAGSSVTREYARHA</sequence>
<dbReference type="InterPro" id="IPR012970">
    <property type="entry name" value="Lyase_8_alpha_N"/>
</dbReference>
<proteinExistence type="inferred from homology"/>
<dbReference type="InterPro" id="IPR011013">
    <property type="entry name" value="Gal_mutarotase_sf_dom"/>
</dbReference>
<keyword evidence="3 7" id="KW-0456">Lyase</keyword>
<accession>A0A0B7FYL0</accession>
<dbReference type="Gene3D" id="2.60.220.10">
    <property type="entry name" value="Polysaccharide lyase family 8-like, C-terminal"/>
    <property type="match status" value="1"/>
</dbReference>
<evidence type="ECO:0000256" key="3">
    <source>
        <dbReference type="ARBA" id="ARBA00023239"/>
    </source>
</evidence>
<dbReference type="Gene3D" id="2.70.98.10">
    <property type="match status" value="1"/>
</dbReference>
<dbReference type="Gene3D" id="1.50.10.100">
    <property type="entry name" value="Chondroitin AC/alginate lyase"/>
    <property type="match status" value="1"/>
</dbReference>
<dbReference type="GO" id="GO:0005576">
    <property type="term" value="C:extracellular region"/>
    <property type="evidence" value="ECO:0007669"/>
    <property type="project" value="InterPro"/>
</dbReference>
<evidence type="ECO:0000259" key="6">
    <source>
        <dbReference type="Pfam" id="PF08124"/>
    </source>
</evidence>
<dbReference type="AlphaFoldDB" id="A0A0B7FYL0"/>
<feature type="domain" description="Polysaccharide lyase family 8 C-terminal" evidence="5">
    <location>
        <begin position="583"/>
        <end position="655"/>
    </location>
</feature>
<gene>
    <name evidence="7" type="primary">gltB</name>
    <name evidence="7" type="ORF">RSOLAG1IB_10487</name>
</gene>
<dbReference type="EC" id="4.2.2.5" evidence="7"/>
<dbReference type="PANTHER" id="PTHR38481">
    <property type="entry name" value="HYALURONATE LYASE"/>
    <property type="match status" value="1"/>
</dbReference>
<evidence type="ECO:0000313" key="7">
    <source>
        <dbReference type="EMBL" id="CEL62795.1"/>
    </source>
</evidence>
<dbReference type="Pfam" id="PF02278">
    <property type="entry name" value="Lyase_8"/>
    <property type="match status" value="1"/>
</dbReference>
<evidence type="ECO:0000259" key="4">
    <source>
        <dbReference type="Pfam" id="PF02278"/>
    </source>
</evidence>
<dbReference type="SUPFAM" id="SSF48230">
    <property type="entry name" value="Chondroitin AC/alginate lyase"/>
    <property type="match status" value="1"/>
</dbReference>
<dbReference type="EMBL" id="LN679169">
    <property type="protein sequence ID" value="CEL62795.1"/>
    <property type="molecule type" value="Genomic_DNA"/>
</dbReference>
<dbReference type="SUPFAM" id="SSF49863">
    <property type="entry name" value="Hyaluronate lyase-like, C-terminal domain"/>
    <property type="match status" value="1"/>
</dbReference>
<feature type="domain" description="Polysaccharide lyase family 8 central" evidence="4">
    <location>
        <begin position="302"/>
        <end position="537"/>
    </location>
</feature>
<dbReference type="InterPro" id="IPR008929">
    <property type="entry name" value="Chondroitin_lyas"/>
</dbReference>
<dbReference type="Pfam" id="PF02884">
    <property type="entry name" value="Lyase_8_C"/>
    <property type="match status" value="1"/>
</dbReference>
<evidence type="ECO:0000313" key="8">
    <source>
        <dbReference type="Proteomes" id="UP000059188"/>
    </source>
</evidence>
<dbReference type="GO" id="GO:0030246">
    <property type="term" value="F:carbohydrate binding"/>
    <property type="evidence" value="ECO:0007669"/>
    <property type="project" value="InterPro"/>
</dbReference>
<keyword evidence="7" id="KW-0670">Pyruvate</keyword>
<dbReference type="InterPro" id="IPR003159">
    <property type="entry name" value="Lyase_8_central_dom"/>
</dbReference>
<dbReference type="OrthoDB" id="5980780at2759"/>
<dbReference type="PANTHER" id="PTHR38481:SF1">
    <property type="entry name" value="HYALURONATE LYASE"/>
    <property type="match status" value="1"/>
</dbReference>
<evidence type="ECO:0000256" key="2">
    <source>
        <dbReference type="ARBA" id="ARBA00022729"/>
    </source>
</evidence>
<evidence type="ECO:0000256" key="1">
    <source>
        <dbReference type="ARBA" id="ARBA00006699"/>
    </source>
</evidence>
<dbReference type="STRING" id="1108050.A0A0B7FYL0"/>
<dbReference type="Pfam" id="PF08124">
    <property type="entry name" value="Lyase_8_N"/>
    <property type="match status" value="1"/>
</dbReference>
<dbReference type="InterPro" id="IPR004103">
    <property type="entry name" value="Lyase_8_C"/>
</dbReference>
<dbReference type="GO" id="GO:0030341">
    <property type="term" value="F:chondroitin AC lyase activity"/>
    <property type="evidence" value="ECO:0007669"/>
    <property type="project" value="UniProtKB-EC"/>
</dbReference>
<dbReference type="InterPro" id="IPR011071">
    <property type="entry name" value="Lyase_8-like_C"/>
</dbReference>
<dbReference type="GO" id="GO:0005975">
    <property type="term" value="P:carbohydrate metabolic process"/>
    <property type="evidence" value="ECO:0007669"/>
    <property type="project" value="InterPro"/>
</dbReference>
<name>A0A0B7FYL0_THACB</name>
<keyword evidence="8" id="KW-1185">Reference proteome</keyword>
<reference evidence="7 8" key="1">
    <citation type="submission" date="2014-11" db="EMBL/GenBank/DDBJ databases">
        <authorList>
            <person name="Wibberg Daniel"/>
        </authorList>
    </citation>
    <scope>NUCLEOTIDE SEQUENCE [LARGE SCALE GENOMIC DNA]</scope>
    <source>
        <strain evidence="7">Rhizoctonia solani AG1-IB 7/3/14</strain>
    </source>
</reference>
<feature type="domain" description="Polysaccharide lyase 8 N-terminal alpha-helical" evidence="6">
    <location>
        <begin position="62"/>
        <end position="215"/>
    </location>
</feature>